<dbReference type="RefSeq" id="WP_020211344.1">
    <property type="nucleotide sequence ID" value="NZ_JRLX01000001.1"/>
</dbReference>
<evidence type="ECO:0008006" key="3">
    <source>
        <dbReference type="Google" id="ProtNLM"/>
    </source>
</evidence>
<dbReference type="Pfam" id="PF12864">
    <property type="entry name" value="DUF3822"/>
    <property type="match status" value="1"/>
</dbReference>
<evidence type="ECO:0000313" key="2">
    <source>
        <dbReference type="Proteomes" id="UP000030152"/>
    </source>
</evidence>
<comment type="caution">
    <text evidence="1">The sequence shown here is derived from an EMBL/GenBank/DDBJ whole genome shotgun (WGS) entry which is preliminary data.</text>
</comment>
<dbReference type="eggNOG" id="ENOG5030DYA">
    <property type="taxonomic scope" value="Bacteria"/>
</dbReference>
<gene>
    <name evidence="1" type="ORF">Q765_00045</name>
</gene>
<dbReference type="CDD" id="cd24013">
    <property type="entry name" value="ASKHA_ATPase_BT3980-like"/>
    <property type="match status" value="1"/>
</dbReference>
<dbReference type="EMBL" id="JRLX01000001">
    <property type="protein sequence ID" value="KGO88348.1"/>
    <property type="molecule type" value="Genomic_DNA"/>
</dbReference>
<proteinExistence type="predicted"/>
<keyword evidence="2" id="KW-1185">Reference proteome</keyword>
<protein>
    <recommendedName>
        <fullName evidence="3">DUF3822 domain-containing protein</fullName>
    </recommendedName>
</protein>
<dbReference type="InterPro" id="IPR024213">
    <property type="entry name" value="DUF3822"/>
</dbReference>
<accession>A0A0A2MA67</accession>
<dbReference type="Proteomes" id="UP000030152">
    <property type="component" value="Unassembled WGS sequence"/>
</dbReference>
<organism evidence="1 2">
    <name type="scientific">Flavobacterium rivuli WB 3.3-2 = DSM 21788</name>
    <dbReference type="NCBI Taxonomy" id="1121895"/>
    <lineage>
        <taxon>Bacteria</taxon>
        <taxon>Pseudomonadati</taxon>
        <taxon>Bacteroidota</taxon>
        <taxon>Flavobacteriia</taxon>
        <taxon>Flavobacteriales</taxon>
        <taxon>Flavobacteriaceae</taxon>
        <taxon>Flavobacterium</taxon>
    </lineage>
</organism>
<sequence length="267" mass="31102">MNDAITTKNYKKLSLQIAATGMSFCVFDTLNWEITNFNYIAFGRHVPIEDELWRVFVQYPELKNSYDEIVVLHDNSFNTFVPNALFDENYPGSYLQYNTRVFEADFFAWDVLPVYNMTNVYVPLMNVNNFLVERLGAFDYKNTNTILVEKLLDASVNIDEKQVFAHIQEAHFEIVVVSNQKLLLYNSFEYSSPEDFLYYLLFTMEQLSLNPETAKILLLGNITEADPRFSLAYTYIRNVSLYEPHGPVLKWNADKDAALQNFILFNS</sequence>
<dbReference type="STRING" id="1121895.GCA_000378485_00219"/>
<dbReference type="OrthoDB" id="658622at2"/>
<dbReference type="Gene3D" id="3.30.420.260">
    <property type="match status" value="1"/>
</dbReference>
<dbReference type="AlphaFoldDB" id="A0A0A2MA67"/>
<evidence type="ECO:0000313" key="1">
    <source>
        <dbReference type="EMBL" id="KGO88348.1"/>
    </source>
</evidence>
<name>A0A0A2MA67_9FLAO</name>
<reference evidence="1 2" key="1">
    <citation type="submission" date="2013-09" db="EMBL/GenBank/DDBJ databases">
        <authorList>
            <person name="Zeng Z."/>
            <person name="Chen C."/>
        </authorList>
    </citation>
    <scope>NUCLEOTIDE SEQUENCE [LARGE SCALE GENOMIC DNA]</scope>
    <source>
        <strain evidence="1 2">WB 3.3-2</strain>
    </source>
</reference>
<dbReference type="Gene3D" id="3.30.420.250">
    <property type="match status" value="1"/>
</dbReference>